<sequence>MERELSGALRSPSLITIWLGANDAALPDGHAAGQHVPLATYKENLVKIIQFFQTRAPKACILLITPPHVDDAVRMARSPSGCAERTNAVTGLYAQACVDVARELNVHVLDMYTFFHTMPDRDRAQCLDDGLHFTAEGNRLVEQQLQAKIVHAFPSLVKQLEAWQLPDFRILMEM</sequence>
<dbReference type="EMBL" id="CM047582">
    <property type="protein sequence ID" value="KAI9915569.1"/>
    <property type="molecule type" value="Genomic_DNA"/>
</dbReference>
<organism evidence="1 2">
    <name type="scientific">Peronosclerospora sorghi</name>
    <dbReference type="NCBI Taxonomy" id="230839"/>
    <lineage>
        <taxon>Eukaryota</taxon>
        <taxon>Sar</taxon>
        <taxon>Stramenopiles</taxon>
        <taxon>Oomycota</taxon>
        <taxon>Peronosporomycetes</taxon>
        <taxon>Peronosporales</taxon>
        <taxon>Peronosporaceae</taxon>
        <taxon>Peronosclerospora</taxon>
    </lineage>
</organism>
<keyword evidence="2" id="KW-1185">Reference proteome</keyword>
<reference evidence="1 2" key="1">
    <citation type="journal article" date="2022" name="bioRxiv">
        <title>The genome of the oomycete Peronosclerospora sorghi, a cosmopolitan pathogen of maize and sorghum, is inflated with dispersed pseudogenes.</title>
        <authorList>
            <person name="Fletcher K."/>
            <person name="Martin F."/>
            <person name="Isakeit T."/>
            <person name="Cavanaugh K."/>
            <person name="Magill C."/>
            <person name="Michelmore R."/>
        </authorList>
    </citation>
    <scope>NUCLEOTIDE SEQUENCE [LARGE SCALE GENOMIC DNA]</scope>
    <source>
        <strain evidence="1">P6</strain>
    </source>
</reference>
<gene>
    <name evidence="1" type="ORF">PsorP6_007874</name>
</gene>
<comment type="caution">
    <text evidence="1">The sequence shown here is derived from an EMBL/GenBank/DDBJ whole genome shotgun (WGS) entry which is preliminary data.</text>
</comment>
<proteinExistence type="predicted"/>
<name>A0ACC0W9Z0_9STRA</name>
<evidence type="ECO:0000313" key="2">
    <source>
        <dbReference type="Proteomes" id="UP001163321"/>
    </source>
</evidence>
<evidence type="ECO:0000313" key="1">
    <source>
        <dbReference type="EMBL" id="KAI9915569.1"/>
    </source>
</evidence>
<accession>A0ACC0W9Z0</accession>
<protein>
    <submittedName>
        <fullName evidence="1">Uncharacterized protein</fullName>
    </submittedName>
</protein>
<dbReference type="Proteomes" id="UP001163321">
    <property type="component" value="Chromosome 3"/>
</dbReference>